<name>A0A7W7Y4F7_9BACT</name>
<accession>A0A7W7Y4F7</accession>
<dbReference type="RefSeq" id="WP_183731480.1">
    <property type="nucleotide sequence ID" value="NZ_JACHID010000006.1"/>
</dbReference>
<sequence>MQKFDIFEAFIQYYGSAYLVVNRNQGECYGIKENYFKDNQVVLVFNPLSQPPWSYEDDTLHCILSFDGERCDVAIEQNAVAATYCVHEGHIQAQAVFPPDLDEIVFGTPPKESKRLEPTDDKKILKLF</sequence>
<dbReference type="InterPro" id="IPR036760">
    <property type="entry name" value="SspB-like_sf"/>
</dbReference>
<reference evidence="1 2" key="1">
    <citation type="submission" date="2020-08" db="EMBL/GenBank/DDBJ databases">
        <title>Genomic Encyclopedia of Type Strains, Phase IV (KMG-IV): sequencing the most valuable type-strain genomes for metagenomic binning, comparative biology and taxonomic classification.</title>
        <authorList>
            <person name="Goeker M."/>
        </authorList>
    </citation>
    <scope>NUCLEOTIDE SEQUENCE [LARGE SCALE GENOMIC DNA]</scope>
    <source>
        <strain evidence="1 2">DSM 22071</strain>
    </source>
</reference>
<dbReference type="SUPFAM" id="SSF101738">
    <property type="entry name" value="SspB-like"/>
    <property type="match status" value="1"/>
</dbReference>
<evidence type="ECO:0000313" key="2">
    <source>
        <dbReference type="Proteomes" id="UP000528322"/>
    </source>
</evidence>
<dbReference type="AlphaFoldDB" id="A0A7W7Y4F7"/>
<evidence type="ECO:0000313" key="1">
    <source>
        <dbReference type="EMBL" id="MBB5021913.1"/>
    </source>
</evidence>
<dbReference type="Proteomes" id="UP000528322">
    <property type="component" value="Unassembled WGS sequence"/>
</dbReference>
<protein>
    <submittedName>
        <fullName evidence="1">Stringent starvation protein B</fullName>
    </submittedName>
</protein>
<dbReference type="EMBL" id="JACHID010000006">
    <property type="protein sequence ID" value="MBB5021913.1"/>
    <property type="molecule type" value="Genomic_DNA"/>
</dbReference>
<gene>
    <name evidence="1" type="ORF">HNR37_001227</name>
</gene>
<dbReference type="Gene3D" id="2.30.30.220">
    <property type="entry name" value="SspB-like"/>
    <property type="match status" value="1"/>
</dbReference>
<organism evidence="1 2">
    <name type="scientific">Desulfurispira natronophila</name>
    <dbReference type="NCBI Taxonomy" id="682562"/>
    <lineage>
        <taxon>Bacteria</taxon>
        <taxon>Pseudomonadati</taxon>
        <taxon>Chrysiogenota</taxon>
        <taxon>Chrysiogenia</taxon>
        <taxon>Chrysiogenales</taxon>
        <taxon>Chrysiogenaceae</taxon>
        <taxon>Desulfurispira</taxon>
    </lineage>
</organism>
<comment type="caution">
    <text evidence="1">The sequence shown here is derived from an EMBL/GenBank/DDBJ whole genome shotgun (WGS) entry which is preliminary data.</text>
</comment>
<proteinExistence type="predicted"/>
<keyword evidence="2" id="KW-1185">Reference proteome</keyword>